<evidence type="ECO:0000313" key="1">
    <source>
        <dbReference type="EMBL" id="KAF7494142.1"/>
    </source>
</evidence>
<reference evidence="2" key="3">
    <citation type="submission" date="2022-06" db="UniProtKB">
        <authorList>
            <consortium name="EnsemblMetazoa"/>
        </authorList>
    </citation>
    <scope>IDENTIFICATION</scope>
</reference>
<evidence type="ECO:0000313" key="2">
    <source>
        <dbReference type="EnsemblMetazoa" id="KAF7494142.1"/>
    </source>
</evidence>
<dbReference type="AlphaFoldDB" id="A0A834VE35"/>
<proteinExistence type="predicted"/>
<gene>
    <name evidence="1" type="ORF">SSS_962</name>
</gene>
<name>A0A834VE35_SARSC</name>
<dbReference type="EnsemblMetazoa" id="SSS_962s_mrna">
    <property type="protein sequence ID" value="KAF7494142.1"/>
    <property type="gene ID" value="SSS_962"/>
</dbReference>
<dbReference type="OrthoDB" id="6516199at2759"/>
<dbReference type="Proteomes" id="UP000070412">
    <property type="component" value="Unassembled WGS sequence"/>
</dbReference>
<sequence>MEAFLTRNQSDRIWNDFTINLDGLFEHHTSRQQCFVQKSSSNYVSISGDDEMSSNKIIANGCVRKFRILDRFQSFANDLDSKHNFVKLWGNFVNIEDEDDISNECNQQSRSEASISVMKLKQLNNYLVLEDQHDAETCIKFLAQLFPNRRYPKMLYSGDGNAWRMRFNLFVVGIFNDDENSDHNDNINDFNDYDDRKVLHIGELHLYFHLEPKKSSPSYQNLCFFSNKSLTEYDGKKNPLLFLKLLEIWQKFRETIICPVFVKQLIFPIESNRFHRQSDRTVEYFMLRQSDLEAYFEIENNLDC</sequence>
<evidence type="ECO:0000313" key="3">
    <source>
        <dbReference type="Proteomes" id="UP000070412"/>
    </source>
</evidence>
<dbReference type="EMBL" id="WVUK01000054">
    <property type="protein sequence ID" value="KAF7494142.1"/>
    <property type="molecule type" value="Genomic_DNA"/>
</dbReference>
<organism evidence="1">
    <name type="scientific">Sarcoptes scabiei</name>
    <name type="common">Itch mite</name>
    <name type="synonym">Acarus scabiei</name>
    <dbReference type="NCBI Taxonomy" id="52283"/>
    <lineage>
        <taxon>Eukaryota</taxon>
        <taxon>Metazoa</taxon>
        <taxon>Ecdysozoa</taxon>
        <taxon>Arthropoda</taxon>
        <taxon>Chelicerata</taxon>
        <taxon>Arachnida</taxon>
        <taxon>Acari</taxon>
        <taxon>Acariformes</taxon>
        <taxon>Sarcoptiformes</taxon>
        <taxon>Astigmata</taxon>
        <taxon>Psoroptidia</taxon>
        <taxon>Sarcoptoidea</taxon>
        <taxon>Sarcoptidae</taxon>
        <taxon>Sarcoptinae</taxon>
        <taxon>Sarcoptes</taxon>
    </lineage>
</organism>
<reference evidence="1" key="2">
    <citation type="submission" date="2020-01" db="EMBL/GenBank/DDBJ databases">
        <authorList>
            <person name="Korhonen P.K.K."/>
            <person name="Guangxu M.G."/>
            <person name="Wang T.W."/>
            <person name="Stroehlein A.J.S."/>
            <person name="Young N.D."/>
            <person name="Ang C.-S.A."/>
            <person name="Fernando D.W.F."/>
            <person name="Lu H.L."/>
            <person name="Taylor S.T."/>
            <person name="Ehtesham M.E.M."/>
            <person name="Najaraj S.H.N."/>
            <person name="Harsha G.H.G."/>
            <person name="Madugundu A.M."/>
            <person name="Renuse S.R."/>
            <person name="Holt D.H."/>
            <person name="Pandey A.P."/>
            <person name="Papenfuss A.P."/>
            <person name="Gasser R.B.G."/>
            <person name="Fischer K.F."/>
        </authorList>
    </citation>
    <scope>NUCLEOTIDE SEQUENCE</scope>
    <source>
        <strain evidence="1">SSS_KF_BRIS2020</strain>
    </source>
</reference>
<reference evidence="3" key="1">
    <citation type="journal article" date="2020" name="PLoS Negl. Trop. Dis.">
        <title>High-quality nuclear genome for Sarcoptes scabiei-A critical resource for a neglected parasite.</title>
        <authorList>
            <person name="Korhonen P.K."/>
            <person name="Gasser R.B."/>
            <person name="Ma G."/>
            <person name="Wang T."/>
            <person name="Stroehlein A.J."/>
            <person name="Young N.D."/>
            <person name="Ang C.S."/>
            <person name="Fernando D.D."/>
            <person name="Lu H.C."/>
            <person name="Taylor S."/>
            <person name="Reynolds S.L."/>
            <person name="Mofiz E."/>
            <person name="Najaraj S.H."/>
            <person name="Gowda H."/>
            <person name="Madugundu A."/>
            <person name="Renuse S."/>
            <person name="Holt D."/>
            <person name="Pandey A."/>
            <person name="Papenfuss A.T."/>
            <person name="Fischer K."/>
        </authorList>
    </citation>
    <scope>NUCLEOTIDE SEQUENCE [LARGE SCALE GENOMIC DNA]</scope>
</reference>
<protein>
    <submittedName>
        <fullName evidence="1 2">Uncharacterized protein</fullName>
    </submittedName>
</protein>
<accession>A0A834VE35</accession>
<keyword evidence="3" id="KW-1185">Reference proteome</keyword>